<accession>A0A0F8XKG2</accession>
<dbReference type="EMBL" id="LAZR01062412">
    <property type="protein sequence ID" value="KKK61570.1"/>
    <property type="molecule type" value="Genomic_DNA"/>
</dbReference>
<gene>
    <name evidence="1" type="ORF">LCGC14_3013010</name>
</gene>
<protein>
    <submittedName>
        <fullName evidence="1">Uncharacterized protein</fullName>
    </submittedName>
</protein>
<organism evidence="1">
    <name type="scientific">marine sediment metagenome</name>
    <dbReference type="NCBI Taxonomy" id="412755"/>
    <lineage>
        <taxon>unclassified sequences</taxon>
        <taxon>metagenomes</taxon>
        <taxon>ecological metagenomes</taxon>
    </lineage>
</organism>
<dbReference type="AlphaFoldDB" id="A0A0F8XKG2"/>
<evidence type="ECO:0000313" key="1">
    <source>
        <dbReference type="EMBL" id="KKK61570.1"/>
    </source>
</evidence>
<name>A0A0F8XKG2_9ZZZZ</name>
<proteinExistence type="predicted"/>
<comment type="caution">
    <text evidence="1">The sequence shown here is derived from an EMBL/GenBank/DDBJ whole genome shotgun (WGS) entry which is preliminary data.</text>
</comment>
<reference evidence="1" key="1">
    <citation type="journal article" date="2015" name="Nature">
        <title>Complex archaea that bridge the gap between prokaryotes and eukaryotes.</title>
        <authorList>
            <person name="Spang A."/>
            <person name="Saw J.H."/>
            <person name="Jorgensen S.L."/>
            <person name="Zaremba-Niedzwiedzka K."/>
            <person name="Martijn J."/>
            <person name="Lind A.E."/>
            <person name="van Eijk R."/>
            <person name="Schleper C."/>
            <person name="Guy L."/>
            <person name="Ettema T.J."/>
        </authorList>
    </citation>
    <scope>NUCLEOTIDE SEQUENCE</scope>
</reference>
<sequence length="193" mass="22197">MDDVSEDQIPDALVHTAPSFAGMWRFLKGRLGRPTPPRLDATKLPVQFQPYFRVVVWDGAPDDHLTAECALPPVCALPGEYGEHSEVRPDGFEWEGARFHSLFDALENQAFRRWYETGGQEILERGELTVRAPLYREDERPPLPTFNFFLHENMEKMTAQEIMAYRRTGEVPTRLRRRGRNKTKPEALEEVGG</sequence>